<accession>A0AC35UAS2</accession>
<protein>
    <submittedName>
        <fullName evidence="2">DM domain-containing protein</fullName>
    </submittedName>
</protein>
<dbReference type="WBParaSite" id="RSKR_0000942000.1">
    <property type="protein sequence ID" value="RSKR_0000942000.1"/>
    <property type="gene ID" value="RSKR_0000942000"/>
</dbReference>
<name>A0AC35UAS2_9BILA</name>
<evidence type="ECO:0000313" key="1">
    <source>
        <dbReference type="Proteomes" id="UP000095286"/>
    </source>
</evidence>
<dbReference type="Proteomes" id="UP000095286">
    <property type="component" value="Unplaced"/>
</dbReference>
<reference evidence="2" key="1">
    <citation type="submission" date="2016-11" db="UniProtKB">
        <authorList>
            <consortium name="WormBaseParasite"/>
        </authorList>
    </citation>
    <scope>IDENTIFICATION</scope>
    <source>
        <strain evidence="2">KR3021</strain>
    </source>
</reference>
<sequence>MPKEQYMCQLCCNHNIFNQPKKGHKSKCPYRNCGCNACGLNTKRRALDQIERKLRVKKSPSPQPSSPNSHLNYPPQQFQMSQNLVSPTNANINNNCSNCMNGNRNNSLDKMGLFKKDFPLKAFVDTAIHGTIGSVGDVICINMGIYSQIMRNFFKESIEAQNGGVQTSDVFLNNAFSVFSASDIIGNFAIGAIYVYLIKFFGSLDVWVYVRHLMVQIAMLCMLLAKLTNLYQLAIISRFMLGGSMFFGVTESLFVAECGGDKYKDTLLLNLITYYTIVGMLLTVFAHDSLFGNEQSWVYLYILGSVVSIIYLIYTIRIHESPKEIYINGKNPKLAEKSLKYYRGKNVNVKEVFDEYNKEMVQQKDVKIFTILEAIKCKKLRTTLLLILGVTTMTSISFYIVVRPYLQIIYLSYGASVSTSAILHMSFQITGITTSIGAPWLYSNVGHKKILTFYMVMIVGTFGTIIMAEFMNSKGTTSIIPLVLCAISLLADRGAIGLGRSQLGTILMTSVEINKKDAVAQLTTIVYNVVLILIQSTYLQLFEVLGIYLYLFYMVLIIALYSFIIIYWPKDITKVPSVTLENGNEMEIKEFIPQ</sequence>
<organism evidence="1 2">
    <name type="scientific">Rhabditophanes sp. KR3021</name>
    <dbReference type="NCBI Taxonomy" id="114890"/>
    <lineage>
        <taxon>Eukaryota</taxon>
        <taxon>Metazoa</taxon>
        <taxon>Ecdysozoa</taxon>
        <taxon>Nematoda</taxon>
        <taxon>Chromadorea</taxon>
        <taxon>Rhabditida</taxon>
        <taxon>Tylenchina</taxon>
        <taxon>Panagrolaimomorpha</taxon>
        <taxon>Strongyloidoidea</taxon>
        <taxon>Alloionematidae</taxon>
        <taxon>Rhabditophanes</taxon>
    </lineage>
</organism>
<proteinExistence type="predicted"/>
<evidence type="ECO:0000313" key="2">
    <source>
        <dbReference type="WBParaSite" id="RSKR_0000942000.1"/>
    </source>
</evidence>